<evidence type="ECO:0000313" key="2">
    <source>
        <dbReference type="EMBL" id="MFC5585177.1"/>
    </source>
</evidence>
<dbReference type="Proteomes" id="UP001596107">
    <property type="component" value="Unassembled WGS sequence"/>
</dbReference>
<accession>A0ABW0T7I8</accession>
<keyword evidence="3" id="KW-1185">Reference proteome</keyword>
<dbReference type="EMBL" id="JBHSNB010000002">
    <property type="protein sequence ID" value="MFC5585177.1"/>
    <property type="molecule type" value="Genomic_DNA"/>
</dbReference>
<gene>
    <name evidence="2" type="ORF">ACFPOD_08640</name>
</gene>
<dbReference type="RefSeq" id="WP_246637885.1">
    <property type="nucleotide sequence ID" value="NZ_CP078143.1"/>
</dbReference>
<comment type="caution">
    <text evidence="2">The sequence shown here is derived from an EMBL/GenBank/DDBJ whole genome shotgun (WGS) entry which is preliminary data.</text>
</comment>
<protein>
    <submittedName>
        <fullName evidence="2">Uncharacterized protein</fullName>
    </submittedName>
</protein>
<organism evidence="2 3">
    <name type="scientific">Nitratireductor kimnyeongensis</name>
    <dbReference type="NCBI Taxonomy" id="430679"/>
    <lineage>
        <taxon>Bacteria</taxon>
        <taxon>Pseudomonadati</taxon>
        <taxon>Pseudomonadota</taxon>
        <taxon>Alphaproteobacteria</taxon>
        <taxon>Hyphomicrobiales</taxon>
        <taxon>Phyllobacteriaceae</taxon>
        <taxon>Nitratireductor</taxon>
    </lineage>
</organism>
<reference evidence="3" key="1">
    <citation type="journal article" date="2019" name="Int. J. Syst. Evol. Microbiol.">
        <title>The Global Catalogue of Microorganisms (GCM) 10K type strain sequencing project: providing services to taxonomists for standard genome sequencing and annotation.</title>
        <authorList>
            <consortium name="The Broad Institute Genomics Platform"/>
            <consortium name="The Broad Institute Genome Sequencing Center for Infectious Disease"/>
            <person name="Wu L."/>
            <person name="Ma J."/>
        </authorList>
    </citation>
    <scope>NUCLEOTIDE SEQUENCE [LARGE SCALE GENOMIC DNA]</scope>
    <source>
        <strain evidence="3">JCM 3366</strain>
    </source>
</reference>
<evidence type="ECO:0000313" key="3">
    <source>
        <dbReference type="Proteomes" id="UP001596107"/>
    </source>
</evidence>
<evidence type="ECO:0000256" key="1">
    <source>
        <dbReference type="SAM" id="MobiDB-lite"/>
    </source>
</evidence>
<feature type="region of interest" description="Disordered" evidence="1">
    <location>
        <begin position="1"/>
        <end position="26"/>
    </location>
</feature>
<proteinExistence type="predicted"/>
<name>A0ABW0T7I8_9HYPH</name>
<sequence length="87" mass="9925">MIDAGNLEIAPNTRNEHRRTKNKESRMAGLVVKKNSYQTIASRTNGEHADVLKQRADVPNVDVFRYAIPAVFHRMSPIDREGMPQQH</sequence>